<reference evidence="2" key="1">
    <citation type="submission" date="2016-11" db="UniProtKB">
        <authorList>
            <consortium name="WormBaseParasite"/>
        </authorList>
    </citation>
    <scope>IDENTIFICATION</scope>
    <source>
        <strain evidence="2">KR3021</strain>
    </source>
</reference>
<dbReference type="WBParaSite" id="RSKR_0000744900.1">
    <property type="protein sequence ID" value="RSKR_0000744900.1"/>
    <property type="gene ID" value="RSKR_0000744900"/>
</dbReference>
<protein>
    <submittedName>
        <fullName evidence="2">N-acetyltransferase domain-containing protein</fullName>
    </submittedName>
</protein>
<proteinExistence type="predicted"/>
<evidence type="ECO:0000313" key="2">
    <source>
        <dbReference type="WBParaSite" id="RSKR_0000744900.1"/>
    </source>
</evidence>
<name>A0AC35U4E1_9BILA</name>
<sequence length="327" mass="37398">MADIGIVSFAGLPDVSINYNTLGKNVFDHYAIVIKNSLGWVCGLQYSNVLYKSFDEEDIVFITASEKETEKPMGCIMGTFWKNTVGKKVLLTIGAYFILPEHRGKGLGDHLFNALYKKGLEQNVILYLCSFPKMSQQYAERYSFNLFRDFNLATYSPKCSDFVNKKEISLPTHNVFDHKNFTEWEKLQEFDLRLTNGVVDRMRYIKNLFESSIYSGIVMNDKNDVVGYISVQECADRMLFVGPLYAENKEIVQLLINKVLENIDISQFSEMRLKAFTCNADLKDILMDYTNGKINYLGSGTLQFSIASIPTDIKYVHCIVDTTQNFI</sequence>
<accession>A0AC35U4E1</accession>
<dbReference type="Proteomes" id="UP000095286">
    <property type="component" value="Unplaced"/>
</dbReference>
<evidence type="ECO:0000313" key="1">
    <source>
        <dbReference type="Proteomes" id="UP000095286"/>
    </source>
</evidence>
<organism evidence="1 2">
    <name type="scientific">Rhabditophanes sp. KR3021</name>
    <dbReference type="NCBI Taxonomy" id="114890"/>
    <lineage>
        <taxon>Eukaryota</taxon>
        <taxon>Metazoa</taxon>
        <taxon>Ecdysozoa</taxon>
        <taxon>Nematoda</taxon>
        <taxon>Chromadorea</taxon>
        <taxon>Rhabditida</taxon>
        <taxon>Tylenchina</taxon>
        <taxon>Panagrolaimomorpha</taxon>
        <taxon>Strongyloidoidea</taxon>
        <taxon>Alloionematidae</taxon>
        <taxon>Rhabditophanes</taxon>
    </lineage>
</organism>